<gene>
    <name evidence="1" type="ORF">COLO4_20941</name>
</gene>
<evidence type="ECO:0000313" key="1">
    <source>
        <dbReference type="EMBL" id="OMO86761.1"/>
    </source>
</evidence>
<dbReference type="EMBL" id="AWUE01017520">
    <property type="protein sequence ID" value="OMO86761.1"/>
    <property type="molecule type" value="Genomic_DNA"/>
</dbReference>
<comment type="caution">
    <text evidence="1">The sequence shown here is derived from an EMBL/GenBank/DDBJ whole genome shotgun (WGS) entry which is preliminary data.</text>
</comment>
<accession>A0A1R3IW00</accession>
<keyword evidence="2" id="KW-1185">Reference proteome</keyword>
<name>A0A1R3IW00_9ROSI</name>
<proteinExistence type="predicted"/>
<organism evidence="1 2">
    <name type="scientific">Corchorus olitorius</name>
    <dbReference type="NCBI Taxonomy" id="93759"/>
    <lineage>
        <taxon>Eukaryota</taxon>
        <taxon>Viridiplantae</taxon>
        <taxon>Streptophyta</taxon>
        <taxon>Embryophyta</taxon>
        <taxon>Tracheophyta</taxon>
        <taxon>Spermatophyta</taxon>
        <taxon>Magnoliopsida</taxon>
        <taxon>eudicotyledons</taxon>
        <taxon>Gunneridae</taxon>
        <taxon>Pentapetalae</taxon>
        <taxon>rosids</taxon>
        <taxon>malvids</taxon>
        <taxon>Malvales</taxon>
        <taxon>Malvaceae</taxon>
        <taxon>Grewioideae</taxon>
        <taxon>Apeibeae</taxon>
        <taxon>Corchorus</taxon>
    </lineage>
</organism>
<sequence length="59" mass="6380">MPERGSESLLGKGSAKVDELASLTGQQQACQTRVEAEDAYGMVILVNQNPGLIPFRVLY</sequence>
<reference evidence="2" key="1">
    <citation type="submission" date="2013-09" db="EMBL/GenBank/DDBJ databases">
        <title>Corchorus olitorius genome sequencing.</title>
        <authorList>
            <person name="Alam M."/>
            <person name="Haque M.S."/>
            <person name="Islam M.S."/>
            <person name="Emdad E.M."/>
            <person name="Islam M.M."/>
            <person name="Ahmed B."/>
            <person name="Halim A."/>
            <person name="Hossen Q.M.M."/>
            <person name="Hossain M.Z."/>
            <person name="Ahmed R."/>
            <person name="Khan M.M."/>
            <person name="Islam R."/>
            <person name="Rashid M.M."/>
            <person name="Khan S.A."/>
            <person name="Rahman M.S."/>
            <person name="Alam M."/>
            <person name="Yahiya A.S."/>
            <person name="Khan M.S."/>
            <person name="Azam M.S."/>
            <person name="Haque T."/>
            <person name="Lashkar M.Z.H."/>
            <person name="Akhand A.I."/>
            <person name="Morshed G."/>
            <person name="Roy S."/>
            <person name="Uddin K.S."/>
            <person name="Rabeya T."/>
            <person name="Hossain A.S."/>
            <person name="Chowdhury A."/>
            <person name="Snigdha A.R."/>
            <person name="Mortoza M.S."/>
            <person name="Matin S.A."/>
            <person name="Hoque S.M.E."/>
            <person name="Islam M.K."/>
            <person name="Roy D.K."/>
            <person name="Haider R."/>
            <person name="Moosa M.M."/>
            <person name="Elias S.M."/>
            <person name="Hasan A.M."/>
            <person name="Jahan S."/>
            <person name="Shafiuddin M."/>
            <person name="Mahmood N."/>
            <person name="Shommy N.S."/>
        </authorList>
    </citation>
    <scope>NUCLEOTIDE SEQUENCE [LARGE SCALE GENOMIC DNA]</scope>
    <source>
        <strain evidence="2">cv. O-4</strain>
    </source>
</reference>
<dbReference type="Proteomes" id="UP000187203">
    <property type="component" value="Unassembled WGS sequence"/>
</dbReference>
<evidence type="ECO:0000313" key="2">
    <source>
        <dbReference type="Proteomes" id="UP000187203"/>
    </source>
</evidence>
<dbReference type="AlphaFoldDB" id="A0A1R3IW00"/>
<protein>
    <submittedName>
        <fullName evidence="1">Uncharacterized protein</fullName>
    </submittedName>
</protein>